<feature type="transmembrane region" description="Helical" evidence="1">
    <location>
        <begin position="20"/>
        <end position="40"/>
    </location>
</feature>
<proteinExistence type="evidence at transcript level"/>
<evidence type="ECO:0000313" key="2">
    <source>
        <dbReference type="EMBL" id="JAA55862.1"/>
    </source>
</evidence>
<sequence length="93" mass="10610">MPTSRVCVGWLLARVLRLRYLRFLPPCLRLCVCWLCWLLVPCPARARSRTHPHGTVLRGHVASCVYFATGLLLPCSVLFETETATRRSRNVSK</sequence>
<keyword evidence="1" id="KW-0472">Membrane</keyword>
<evidence type="ECO:0000256" key="1">
    <source>
        <dbReference type="SAM" id="Phobius"/>
    </source>
</evidence>
<feature type="transmembrane region" description="Helical" evidence="1">
    <location>
        <begin position="60"/>
        <end position="79"/>
    </location>
</feature>
<dbReference type="EMBL" id="GACK01009172">
    <property type="protein sequence ID" value="JAA55862.1"/>
    <property type="molecule type" value="mRNA"/>
</dbReference>
<reference evidence="2" key="2">
    <citation type="journal article" date="2015" name="J. Proteomics">
        <title>Sexual differences in the sialomes of the zebra tick, Rhipicephalus pulchellus.</title>
        <authorList>
            <person name="Tan A.W."/>
            <person name="Francischetti I.M."/>
            <person name="Slovak M."/>
            <person name="Kini R.M."/>
            <person name="Ribeiro J.M."/>
        </authorList>
    </citation>
    <scope>NUCLEOTIDE SEQUENCE</scope>
    <source>
        <tissue evidence="2">Salivary gland</tissue>
    </source>
</reference>
<organism evidence="2">
    <name type="scientific">Rhipicephalus pulchellus</name>
    <name type="common">Yellow backed tick</name>
    <name type="synonym">Dermacentor pulchellus</name>
    <dbReference type="NCBI Taxonomy" id="72859"/>
    <lineage>
        <taxon>Eukaryota</taxon>
        <taxon>Metazoa</taxon>
        <taxon>Ecdysozoa</taxon>
        <taxon>Arthropoda</taxon>
        <taxon>Chelicerata</taxon>
        <taxon>Arachnida</taxon>
        <taxon>Acari</taxon>
        <taxon>Parasitiformes</taxon>
        <taxon>Ixodida</taxon>
        <taxon>Ixodoidea</taxon>
        <taxon>Ixodidae</taxon>
        <taxon>Rhipicephalinae</taxon>
        <taxon>Rhipicephalus</taxon>
        <taxon>Rhipicephalus</taxon>
    </lineage>
</organism>
<accession>L7LW71</accession>
<protein>
    <submittedName>
        <fullName evidence="2">Uncharacterized protein</fullName>
    </submittedName>
</protein>
<dbReference type="AlphaFoldDB" id="L7LW71"/>
<name>L7LW71_RHIPC</name>
<keyword evidence="1" id="KW-0812">Transmembrane</keyword>
<keyword evidence="1" id="KW-1133">Transmembrane helix</keyword>
<reference evidence="2" key="1">
    <citation type="submission" date="2012-11" db="EMBL/GenBank/DDBJ databases">
        <authorList>
            <person name="Lucero-Rivera Y.E."/>
            <person name="Tovar-Ramirez D."/>
        </authorList>
    </citation>
    <scope>NUCLEOTIDE SEQUENCE</scope>
    <source>
        <tissue evidence="2">Salivary gland</tissue>
    </source>
</reference>